<dbReference type="GO" id="GO:0005634">
    <property type="term" value="C:nucleus"/>
    <property type="evidence" value="ECO:0007669"/>
    <property type="project" value="TreeGrafter"/>
</dbReference>
<comment type="caution">
    <text evidence="9">The sequence shown here is derived from an EMBL/GenBank/DDBJ whole genome shotgun (WGS) entry which is preliminary data.</text>
</comment>
<dbReference type="AlphaFoldDB" id="A0A9Q0NAE0"/>
<dbReference type="Gene3D" id="1.20.5.170">
    <property type="match status" value="1"/>
</dbReference>
<sequence length="363" mass="40471">ICNVIKVFSIIMSAPILITIPKYLTVPKQNLLPLPSVESSIDEFMLRGKKRRLDHLTWEEKFQRKKLKNRVAAQTSRDRKKAKMDDMERTIKEITDENKSLKETCNLLQSEKDELTARNEELERQMEELKQRLNERSAGCDTTSNGSAESKPLLKELDSQSILRTINKSDNSNASDMLEEFDASRLEELAESLLADVITDLADDSAGDSETDAETNCPTERVSRPVVGTRSELMEPSQNIDDSLNTPTKKRVHIKIEPKMNDDVCMDVSKDDDSLYGTYDENTHCITILVSGDDIATDEAVEEVYCDDDGVSEVSMLSPVSSHCSSTGHSSSQLLSDAILDVKSPISQSSDCGYESIGSPLSY</sequence>
<evidence type="ECO:0000256" key="3">
    <source>
        <dbReference type="ARBA" id="ARBA00023125"/>
    </source>
</evidence>
<dbReference type="Pfam" id="PF00170">
    <property type="entry name" value="bZIP_1"/>
    <property type="match status" value="1"/>
</dbReference>
<proteinExistence type="predicted"/>
<dbReference type="CDD" id="cd14691">
    <property type="entry name" value="bZIP_XBP1"/>
    <property type="match status" value="1"/>
</dbReference>
<accession>A0A9Q0NAE0</accession>
<evidence type="ECO:0000256" key="5">
    <source>
        <dbReference type="ARBA" id="ARBA00023242"/>
    </source>
</evidence>
<keyword evidence="4" id="KW-0804">Transcription</keyword>
<feature type="region of interest" description="Disordered" evidence="7">
    <location>
        <begin position="134"/>
        <end position="156"/>
    </location>
</feature>
<dbReference type="PROSITE" id="PS00036">
    <property type="entry name" value="BZIP_BASIC"/>
    <property type="match status" value="1"/>
</dbReference>
<dbReference type="InterPro" id="IPR052470">
    <property type="entry name" value="ER_Stress-Reg_TF"/>
</dbReference>
<evidence type="ECO:0000313" key="10">
    <source>
        <dbReference type="Proteomes" id="UP001151699"/>
    </source>
</evidence>
<dbReference type="SMART" id="SM00338">
    <property type="entry name" value="BRLZ"/>
    <property type="match status" value="1"/>
</dbReference>
<reference evidence="9" key="1">
    <citation type="submission" date="2022-07" db="EMBL/GenBank/DDBJ databases">
        <authorList>
            <person name="Trinca V."/>
            <person name="Uliana J.V.C."/>
            <person name="Torres T.T."/>
            <person name="Ward R.J."/>
            <person name="Monesi N."/>
        </authorList>
    </citation>
    <scope>NUCLEOTIDE SEQUENCE</scope>
    <source>
        <strain evidence="9">HSMRA1968</strain>
        <tissue evidence="9">Whole embryos</tissue>
    </source>
</reference>
<dbReference type="InterPro" id="IPR004827">
    <property type="entry name" value="bZIP"/>
</dbReference>
<dbReference type="EMBL" id="WJQU01000001">
    <property type="protein sequence ID" value="KAJ6645981.1"/>
    <property type="molecule type" value="Genomic_DNA"/>
</dbReference>
<evidence type="ECO:0000256" key="6">
    <source>
        <dbReference type="ARBA" id="ARBA00040165"/>
    </source>
</evidence>
<dbReference type="PANTHER" id="PTHR46542">
    <property type="entry name" value="X-BOX BINDING PROTEIN 1"/>
    <property type="match status" value="1"/>
</dbReference>
<name>A0A9Q0NAE0_9DIPT</name>
<keyword evidence="10" id="KW-1185">Reference proteome</keyword>
<keyword evidence="3" id="KW-0238">DNA-binding</keyword>
<dbReference type="InterPro" id="IPR046347">
    <property type="entry name" value="bZIP_sf"/>
</dbReference>
<dbReference type="GO" id="GO:0000977">
    <property type="term" value="F:RNA polymerase II transcription regulatory region sequence-specific DNA binding"/>
    <property type="evidence" value="ECO:0007669"/>
    <property type="project" value="TreeGrafter"/>
</dbReference>
<evidence type="ECO:0000256" key="1">
    <source>
        <dbReference type="ARBA" id="ARBA00022843"/>
    </source>
</evidence>
<organism evidence="9 10">
    <name type="scientific">Pseudolycoriella hygida</name>
    <dbReference type="NCBI Taxonomy" id="35572"/>
    <lineage>
        <taxon>Eukaryota</taxon>
        <taxon>Metazoa</taxon>
        <taxon>Ecdysozoa</taxon>
        <taxon>Arthropoda</taxon>
        <taxon>Hexapoda</taxon>
        <taxon>Insecta</taxon>
        <taxon>Pterygota</taxon>
        <taxon>Neoptera</taxon>
        <taxon>Endopterygota</taxon>
        <taxon>Diptera</taxon>
        <taxon>Nematocera</taxon>
        <taxon>Sciaroidea</taxon>
        <taxon>Sciaridae</taxon>
        <taxon>Pseudolycoriella</taxon>
    </lineage>
</organism>
<evidence type="ECO:0000313" key="9">
    <source>
        <dbReference type="EMBL" id="KAJ6645981.1"/>
    </source>
</evidence>
<dbReference type="PROSITE" id="PS50217">
    <property type="entry name" value="BZIP"/>
    <property type="match status" value="1"/>
</dbReference>
<feature type="non-terminal residue" evidence="9">
    <location>
        <position position="1"/>
    </location>
</feature>
<dbReference type="GO" id="GO:0000981">
    <property type="term" value="F:DNA-binding transcription factor activity, RNA polymerase II-specific"/>
    <property type="evidence" value="ECO:0007669"/>
    <property type="project" value="TreeGrafter"/>
</dbReference>
<keyword evidence="1" id="KW-0832">Ubl conjugation</keyword>
<evidence type="ECO:0000259" key="8">
    <source>
        <dbReference type="PROSITE" id="PS50217"/>
    </source>
</evidence>
<dbReference type="SUPFAM" id="SSF57959">
    <property type="entry name" value="Leucine zipper domain"/>
    <property type="match status" value="1"/>
</dbReference>
<keyword evidence="2" id="KW-0805">Transcription regulation</keyword>
<evidence type="ECO:0000256" key="4">
    <source>
        <dbReference type="ARBA" id="ARBA00023163"/>
    </source>
</evidence>
<dbReference type="PANTHER" id="PTHR46542:SF1">
    <property type="entry name" value="X-BOX BINDING PROTEIN 1"/>
    <property type="match status" value="1"/>
</dbReference>
<protein>
    <recommendedName>
        <fullName evidence="6">X-box-binding protein 1</fullName>
    </recommendedName>
</protein>
<dbReference type="OrthoDB" id="20960at2759"/>
<feature type="non-terminal residue" evidence="9">
    <location>
        <position position="363"/>
    </location>
</feature>
<gene>
    <name evidence="9" type="primary">XBP1</name>
    <name evidence="9" type="ORF">Bhyg_01190</name>
</gene>
<keyword evidence="5" id="KW-0539">Nucleus</keyword>
<evidence type="ECO:0000256" key="2">
    <source>
        <dbReference type="ARBA" id="ARBA00023015"/>
    </source>
</evidence>
<feature type="domain" description="BZIP" evidence="8">
    <location>
        <begin position="59"/>
        <end position="122"/>
    </location>
</feature>
<evidence type="ECO:0000256" key="7">
    <source>
        <dbReference type="SAM" id="MobiDB-lite"/>
    </source>
</evidence>
<dbReference type="Proteomes" id="UP001151699">
    <property type="component" value="Chromosome A"/>
</dbReference>